<dbReference type="GO" id="GO:0005739">
    <property type="term" value="C:mitochondrion"/>
    <property type="evidence" value="ECO:0007669"/>
    <property type="project" value="TreeGrafter"/>
</dbReference>
<gene>
    <name evidence="1" type="ORF">MCOS_LOCUS7807</name>
</gene>
<sequence>MYTREFIDAKLEQMTVLLIAKTYDPLSRQVVETLKNYNLNRGRNNVFEVLYIDQRQDVSVIDTYIYQKWLTNDRTAPYLFIRGKYIGGGMELIRMSRSGKLARILMENCLW</sequence>
<organism evidence="1 2">
    <name type="scientific">Mesocestoides corti</name>
    <name type="common">Flatworm</name>
    <dbReference type="NCBI Taxonomy" id="53468"/>
    <lineage>
        <taxon>Eukaryota</taxon>
        <taxon>Metazoa</taxon>
        <taxon>Spiralia</taxon>
        <taxon>Lophotrochozoa</taxon>
        <taxon>Platyhelminthes</taxon>
        <taxon>Cestoda</taxon>
        <taxon>Eucestoda</taxon>
        <taxon>Cyclophyllidea</taxon>
        <taxon>Mesocestoididae</taxon>
        <taxon>Mesocestoides</taxon>
    </lineage>
</organism>
<dbReference type="EMBL" id="UXSR01005410">
    <property type="protein sequence ID" value="VDD81804.1"/>
    <property type="molecule type" value="Genomic_DNA"/>
</dbReference>
<dbReference type="OrthoDB" id="418495at2759"/>
<dbReference type="AlphaFoldDB" id="A0A0R3UJU5"/>
<dbReference type="GO" id="GO:0015038">
    <property type="term" value="F:glutathione disulfide oxidoreductase activity"/>
    <property type="evidence" value="ECO:0007669"/>
    <property type="project" value="TreeGrafter"/>
</dbReference>
<dbReference type="PANTHER" id="PTHR46185">
    <property type="entry name" value="GLUTAREDOXIN-1"/>
    <property type="match status" value="1"/>
</dbReference>
<keyword evidence="2" id="KW-1185">Reference proteome</keyword>
<dbReference type="Gene3D" id="3.40.30.10">
    <property type="entry name" value="Glutaredoxin"/>
    <property type="match status" value="1"/>
</dbReference>
<dbReference type="WBParaSite" id="MCU_004500-RA">
    <property type="protein sequence ID" value="MCU_004500-RA"/>
    <property type="gene ID" value="MCU_004500"/>
</dbReference>
<dbReference type="Proteomes" id="UP000267029">
    <property type="component" value="Unassembled WGS sequence"/>
</dbReference>
<evidence type="ECO:0000313" key="3">
    <source>
        <dbReference type="WBParaSite" id="MCU_004500-RA"/>
    </source>
</evidence>
<accession>A0A0R3UJU5</accession>
<dbReference type="SUPFAM" id="SSF52833">
    <property type="entry name" value="Thioredoxin-like"/>
    <property type="match status" value="1"/>
</dbReference>
<reference evidence="1 2" key="1">
    <citation type="submission" date="2018-10" db="EMBL/GenBank/DDBJ databases">
        <authorList>
            <consortium name="Pathogen Informatics"/>
        </authorList>
    </citation>
    <scope>NUCLEOTIDE SEQUENCE [LARGE SCALE GENOMIC DNA]</scope>
</reference>
<dbReference type="PANTHER" id="PTHR46185:SF1">
    <property type="entry name" value="GLUTAREDOXIN-1"/>
    <property type="match status" value="1"/>
</dbReference>
<name>A0A0R3UJU5_MESCO</name>
<evidence type="ECO:0000313" key="1">
    <source>
        <dbReference type="EMBL" id="VDD81804.1"/>
    </source>
</evidence>
<proteinExistence type="predicted"/>
<dbReference type="PROSITE" id="PS51354">
    <property type="entry name" value="GLUTAREDOXIN_2"/>
    <property type="match status" value="1"/>
</dbReference>
<dbReference type="STRING" id="53468.A0A0R3UJU5"/>
<protein>
    <submittedName>
        <fullName evidence="3">Glutaredoxin domain-containing protein</fullName>
    </submittedName>
</protein>
<evidence type="ECO:0000313" key="2">
    <source>
        <dbReference type="Proteomes" id="UP000267029"/>
    </source>
</evidence>
<dbReference type="InterPro" id="IPR047185">
    <property type="entry name" value="GLRX1"/>
</dbReference>
<dbReference type="InterPro" id="IPR036249">
    <property type="entry name" value="Thioredoxin-like_sf"/>
</dbReference>
<reference evidence="3" key="2">
    <citation type="submission" date="2019-11" db="UniProtKB">
        <authorList>
            <consortium name="WormBaseParasite"/>
        </authorList>
    </citation>
    <scope>IDENTIFICATION</scope>
</reference>